<keyword evidence="4" id="KW-0067">ATP-binding</keyword>
<dbReference type="CDD" id="cd00268">
    <property type="entry name" value="DEADc"/>
    <property type="match status" value="1"/>
</dbReference>
<organism evidence="10 11">
    <name type="scientific">Sphingobacterium kitahiroshimense</name>
    <dbReference type="NCBI Taxonomy" id="470446"/>
    <lineage>
        <taxon>Bacteria</taxon>
        <taxon>Pseudomonadati</taxon>
        <taxon>Bacteroidota</taxon>
        <taxon>Sphingobacteriia</taxon>
        <taxon>Sphingobacteriales</taxon>
        <taxon>Sphingobacteriaceae</taxon>
        <taxon>Sphingobacterium</taxon>
    </lineage>
</organism>
<evidence type="ECO:0000256" key="4">
    <source>
        <dbReference type="ARBA" id="ARBA00022840"/>
    </source>
</evidence>
<dbReference type="Proteomes" id="UP001409291">
    <property type="component" value="Unassembled WGS sequence"/>
</dbReference>
<feature type="domain" description="Helicase ATP-binding" evidence="7">
    <location>
        <begin position="32"/>
        <end position="204"/>
    </location>
</feature>
<dbReference type="InterPro" id="IPR014014">
    <property type="entry name" value="RNA_helicase_DEAD_Q_motif"/>
</dbReference>
<evidence type="ECO:0000256" key="3">
    <source>
        <dbReference type="ARBA" id="ARBA00022806"/>
    </source>
</evidence>
<dbReference type="PROSITE" id="PS51194">
    <property type="entry name" value="HELICASE_CTER"/>
    <property type="match status" value="1"/>
</dbReference>
<dbReference type="InterPro" id="IPR044742">
    <property type="entry name" value="DEAD/DEAH_RhlB"/>
</dbReference>
<feature type="domain" description="DEAD-box RNA helicase Q" evidence="9">
    <location>
        <begin position="1"/>
        <end position="29"/>
    </location>
</feature>
<dbReference type="PROSITE" id="PS51195">
    <property type="entry name" value="Q_MOTIF"/>
    <property type="match status" value="1"/>
</dbReference>
<dbReference type="InterPro" id="IPR001650">
    <property type="entry name" value="Helicase_C-like"/>
</dbReference>
<evidence type="ECO:0000259" key="9">
    <source>
        <dbReference type="PROSITE" id="PS51195"/>
    </source>
</evidence>
<evidence type="ECO:0000256" key="5">
    <source>
        <dbReference type="ARBA" id="ARBA00038437"/>
    </source>
</evidence>
<dbReference type="PROSITE" id="PS51192">
    <property type="entry name" value="HELICASE_ATP_BIND_1"/>
    <property type="match status" value="1"/>
</dbReference>
<reference evidence="10 11" key="1">
    <citation type="submission" date="2024-04" db="EMBL/GenBank/DDBJ databases">
        <title>WGS of bacteria from Torrens River.</title>
        <authorList>
            <person name="Wyrsch E.R."/>
            <person name="Drigo B."/>
        </authorList>
    </citation>
    <scope>NUCLEOTIDE SEQUENCE [LARGE SCALE GENOMIC DNA]</scope>
    <source>
        <strain evidence="10 11">TWI391</strain>
    </source>
</reference>
<dbReference type="PANTHER" id="PTHR47959:SF13">
    <property type="entry name" value="ATP-DEPENDENT RNA HELICASE RHLE"/>
    <property type="match status" value="1"/>
</dbReference>
<protein>
    <submittedName>
        <fullName evidence="10">DEAD/DEAH box helicase</fullName>
        <ecNumber evidence="10">3.6.4.-</ecNumber>
    </submittedName>
</protein>
<evidence type="ECO:0000259" key="7">
    <source>
        <dbReference type="PROSITE" id="PS51192"/>
    </source>
</evidence>
<keyword evidence="3 10" id="KW-0347">Helicase</keyword>
<dbReference type="SMART" id="SM00490">
    <property type="entry name" value="HELICc"/>
    <property type="match status" value="1"/>
</dbReference>
<evidence type="ECO:0000256" key="2">
    <source>
        <dbReference type="ARBA" id="ARBA00022801"/>
    </source>
</evidence>
<dbReference type="InterPro" id="IPR027417">
    <property type="entry name" value="P-loop_NTPase"/>
</dbReference>
<evidence type="ECO:0000256" key="1">
    <source>
        <dbReference type="ARBA" id="ARBA00022741"/>
    </source>
</evidence>
<dbReference type="GO" id="GO:0016787">
    <property type="term" value="F:hydrolase activity"/>
    <property type="evidence" value="ECO:0007669"/>
    <property type="project" value="UniProtKB-KW"/>
</dbReference>
<name>A0ABV0BYE2_9SPHI</name>
<feature type="domain" description="Helicase C-terminal" evidence="8">
    <location>
        <begin position="229"/>
        <end position="371"/>
    </location>
</feature>
<evidence type="ECO:0000313" key="10">
    <source>
        <dbReference type="EMBL" id="MEN5379008.1"/>
    </source>
</evidence>
<evidence type="ECO:0000259" key="8">
    <source>
        <dbReference type="PROSITE" id="PS51194"/>
    </source>
</evidence>
<evidence type="ECO:0000313" key="11">
    <source>
        <dbReference type="Proteomes" id="UP001409291"/>
    </source>
</evidence>
<dbReference type="EMBL" id="JBDJNQ010000008">
    <property type="protein sequence ID" value="MEN5379008.1"/>
    <property type="molecule type" value="Genomic_DNA"/>
</dbReference>
<dbReference type="Pfam" id="PF00271">
    <property type="entry name" value="Helicase_C"/>
    <property type="match status" value="1"/>
</dbReference>
<accession>A0ABV0BYE2</accession>
<dbReference type="GO" id="GO:0004386">
    <property type="term" value="F:helicase activity"/>
    <property type="evidence" value="ECO:0007669"/>
    <property type="project" value="UniProtKB-KW"/>
</dbReference>
<dbReference type="Pfam" id="PF00270">
    <property type="entry name" value="DEAD"/>
    <property type="match status" value="1"/>
</dbReference>
<evidence type="ECO:0000256" key="6">
    <source>
        <dbReference type="PROSITE-ProRule" id="PRU00552"/>
    </source>
</evidence>
<dbReference type="CDD" id="cd18787">
    <property type="entry name" value="SF2_C_DEAD"/>
    <property type="match status" value="1"/>
</dbReference>
<dbReference type="PANTHER" id="PTHR47959">
    <property type="entry name" value="ATP-DEPENDENT RNA HELICASE RHLE-RELATED"/>
    <property type="match status" value="1"/>
</dbReference>
<dbReference type="InterPro" id="IPR011545">
    <property type="entry name" value="DEAD/DEAH_box_helicase_dom"/>
</dbReference>
<dbReference type="EC" id="3.6.4.-" evidence="10"/>
<dbReference type="InterPro" id="IPR050079">
    <property type="entry name" value="DEAD_box_RNA_helicase"/>
</dbReference>
<dbReference type="RefSeq" id="WP_346581837.1">
    <property type="nucleotide sequence ID" value="NZ_JBDJNQ010000008.1"/>
</dbReference>
<feature type="short sequence motif" description="Q motif" evidence="6">
    <location>
        <begin position="1"/>
        <end position="29"/>
    </location>
</feature>
<dbReference type="SMART" id="SM00487">
    <property type="entry name" value="DEXDc"/>
    <property type="match status" value="1"/>
</dbReference>
<comment type="similarity">
    <text evidence="5">Belongs to the DEAD box helicase family.</text>
</comment>
<dbReference type="Gene3D" id="3.40.50.300">
    <property type="entry name" value="P-loop containing nucleotide triphosphate hydrolases"/>
    <property type="match status" value="2"/>
</dbReference>
<proteinExistence type="inferred from homology"/>
<dbReference type="SUPFAM" id="SSF52540">
    <property type="entry name" value="P-loop containing nucleoside triphosphate hydrolases"/>
    <property type="match status" value="2"/>
</dbReference>
<dbReference type="InterPro" id="IPR014001">
    <property type="entry name" value="Helicase_ATP-bd"/>
</dbReference>
<gene>
    <name evidence="10" type="ORF">ABE541_17225</name>
</gene>
<keyword evidence="2 10" id="KW-0378">Hydrolase</keyword>
<sequence>MKFQDLNIHSSLLSILEQSGFTILTSVQELVIPHILNKKDLIAIAPTGTGKTEAFTIPILHRYFTQEITLQEQTLILNPTRELALQTQSRINKLIQSYPVTTITLVGGQAYDMQLAGLLQSPTILIATPGRILDLIEQGKITCNTIKTLVIDEFDQLLQLGFIKEVNQILKHLPNKKQSLYFSATLPKDILKIVNKTLKNPIKIEIEKEVKKCTIEESVFYVDRTNKKNLIKYLIELNPEEQILIFSRTTHAVDRIVADLKKEGIVAEGLYADKAQKNRTQLLTAFKSKEIQILVATDLLARGVDIENLPIVINYEVPDSDSLYTHRIGRTGRSMTTGKAYTFCDAQDNNKWIQLQLSLNRQIKINDQHPYILTWEQMISTSQVKTAKKKKK</sequence>
<comment type="caution">
    <text evidence="10">The sequence shown here is derived from an EMBL/GenBank/DDBJ whole genome shotgun (WGS) entry which is preliminary data.</text>
</comment>
<keyword evidence="1" id="KW-0547">Nucleotide-binding</keyword>
<keyword evidence="11" id="KW-1185">Reference proteome</keyword>